<dbReference type="InterPro" id="IPR000760">
    <property type="entry name" value="Inositol_monophosphatase-like"/>
</dbReference>
<evidence type="ECO:0000313" key="3">
    <source>
        <dbReference type="Proteomes" id="UP000478417"/>
    </source>
</evidence>
<dbReference type="GO" id="GO:0008934">
    <property type="term" value="F:inositol monophosphate 1-phosphatase activity"/>
    <property type="evidence" value="ECO:0007669"/>
    <property type="project" value="TreeGrafter"/>
</dbReference>
<name>A0A6B2M3Z2_9BACT</name>
<dbReference type="Gene3D" id="3.30.540.10">
    <property type="entry name" value="Fructose-1,6-Bisphosphatase, subunit A, domain 1"/>
    <property type="match status" value="1"/>
</dbReference>
<reference evidence="2 3" key="1">
    <citation type="submission" date="2020-02" db="EMBL/GenBank/DDBJ databases">
        <title>Albibacoteraceae fam. nov., the first described family within the subdivision 4 Verrucomicrobia.</title>
        <authorList>
            <person name="Xi F."/>
        </authorList>
    </citation>
    <scope>NUCLEOTIDE SEQUENCE [LARGE SCALE GENOMIC DNA]</scope>
    <source>
        <strain evidence="2 3">CK1056</strain>
    </source>
</reference>
<organism evidence="2 3">
    <name type="scientific">Oceanipulchritudo coccoides</name>
    <dbReference type="NCBI Taxonomy" id="2706888"/>
    <lineage>
        <taxon>Bacteria</taxon>
        <taxon>Pseudomonadati</taxon>
        <taxon>Verrucomicrobiota</taxon>
        <taxon>Opitutia</taxon>
        <taxon>Puniceicoccales</taxon>
        <taxon>Oceanipulchritudinaceae</taxon>
        <taxon>Oceanipulchritudo</taxon>
    </lineage>
</organism>
<dbReference type="AlphaFoldDB" id="A0A6B2M3Z2"/>
<dbReference type="GO" id="GO:0006020">
    <property type="term" value="P:inositol metabolic process"/>
    <property type="evidence" value="ECO:0007669"/>
    <property type="project" value="TreeGrafter"/>
</dbReference>
<feature type="binding site" evidence="1">
    <location>
        <position position="69"/>
    </location>
    <ligand>
        <name>Mg(2+)</name>
        <dbReference type="ChEBI" id="CHEBI:18420"/>
        <label>1</label>
        <note>catalytic</note>
    </ligand>
</feature>
<feature type="binding site" evidence="1">
    <location>
        <position position="88"/>
    </location>
    <ligand>
        <name>Mg(2+)</name>
        <dbReference type="ChEBI" id="CHEBI:18420"/>
        <label>1</label>
        <note>catalytic</note>
    </ligand>
</feature>
<dbReference type="Proteomes" id="UP000478417">
    <property type="component" value="Unassembled WGS sequence"/>
</dbReference>
<feature type="binding site" evidence="1">
    <location>
        <position position="87"/>
    </location>
    <ligand>
        <name>Mg(2+)</name>
        <dbReference type="ChEBI" id="CHEBI:18420"/>
        <label>1</label>
        <note>catalytic</note>
    </ligand>
</feature>
<gene>
    <name evidence="2" type="ORF">G0Q06_11160</name>
</gene>
<dbReference type="PANTHER" id="PTHR20854">
    <property type="entry name" value="INOSITOL MONOPHOSPHATASE"/>
    <property type="match status" value="1"/>
</dbReference>
<comment type="caution">
    <text evidence="2">The sequence shown here is derived from an EMBL/GenBank/DDBJ whole genome shotgun (WGS) entry which is preliminary data.</text>
</comment>
<keyword evidence="1" id="KW-0460">Magnesium</keyword>
<dbReference type="Pfam" id="PF00459">
    <property type="entry name" value="Inositol_P"/>
    <property type="match status" value="1"/>
</dbReference>
<sequence>MKDEKAIIPFLKLLAEESAKVINPLFANPGLKVELKDDDTPVTYADKKAEEVMRERIAREFPDHGIIGEEFGSDNADAEYTWILDPIDGTRSFAAGSPHFGTLICLQKNNLPIWGAIHLPAIGQLFIGDNEICLRNDHPTTLREPPPLKDCFLLTTDPKAPEVHQDGTGWKALLEATGQYRSWGDCFGYTLLASGGVDIMTDPILNLWDLAALIPVLRGAGAITTSWKGDDPFKAESLVACHPKIHADVIRLLNP</sequence>
<proteinExistence type="predicted"/>
<feature type="binding site" evidence="1">
    <location>
        <position position="209"/>
    </location>
    <ligand>
        <name>Mg(2+)</name>
        <dbReference type="ChEBI" id="CHEBI:18420"/>
        <label>1</label>
        <note>catalytic</note>
    </ligand>
</feature>
<feature type="binding site" evidence="1">
    <location>
        <position position="85"/>
    </location>
    <ligand>
        <name>Mg(2+)</name>
        <dbReference type="ChEBI" id="CHEBI:18420"/>
        <label>1</label>
        <note>catalytic</note>
    </ligand>
</feature>
<dbReference type="EMBL" id="JAAGNX010000003">
    <property type="protein sequence ID" value="NDV63012.1"/>
    <property type="molecule type" value="Genomic_DNA"/>
</dbReference>
<dbReference type="PRINTS" id="PR00377">
    <property type="entry name" value="IMPHPHTASES"/>
</dbReference>
<dbReference type="PANTHER" id="PTHR20854:SF4">
    <property type="entry name" value="INOSITOL-1-MONOPHOSPHATASE-RELATED"/>
    <property type="match status" value="1"/>
</dbReference>
<dbReference type="GO" id="GO:0046872">
    <property type="term" value="F:metal ion binding"/>
    <property type="evidence" value="ECO:0007669"/>
    <property type="project" value="UniProtKB-KW"/>
</dbReference>
<dbReference type="RefSeq" id="WP_163965924.1">
    <property type="nucleotide sequence ID" value="NZ_JAAGNX010000003.1"/>
</dbReference>
<accession>A0A6B2M3Z2</accession>
<evidence type="ECO:0000313" key="2">
    <source>
        <dbReference type="EMBL" id="NDV63012.1"/>
    </source>
</evidence>
<evidence type="ECO:0000256" key="1">
    <source>
        <dbReference type="PIRSR" id="PIRSR600760-2"/>
    </source>
</evidence>
<protein>
    <submittedName>
        <fullName evidence="2">Histidinol-phosphatase</fullName>
    </submittedName>
</protein>
<comment type="cofactor">
    <cofactor evidence="1">
        <name>Mg(2+)</name>
        <dbReference type="ChEBI" id="CHEBI:18420"/>
    </cofactor>
</comment>
<keyword evidence="3" id="KW-1185">Reference proteome</keyword>
<dbReference type="SUPFAM" id="SSF56655">
    <property type="entry name" value="Carbohydrate phosphatase"/>
    <property type="match status" value="1"/>
</dbReference>
<keyword evidence="1" id="KW-0479">Metal-binding</keyword>
<dbReference type="GO" id="GO:0007165">
    <property type="term" value="P:signal transduction"/>
    <property type="evidence" value="ECO:0007669"/>
    <property type="project" value="TreeGrafter"/>
</dbReference>
<dbReference type="Gene3D" id="3.40.190.80">
    <property type="match status" value="1"/>
</dbReference>